<dbReference type="AlphaFoldDB" id="A0A6J4NI11"/>
<evidence type="ECO:0000256" key="6">
    <source>
        <dbReference type="ARBA" id="ARBA00022692"/>
    </source>
</evidence>
<keyword evidence="7 9" id="KW-1133">Transmembrane helix</keyword>
<dbReference type="InterPro" id="IPR001036">
    <property type="entry name" value="Acrflvin-R"/>
</dbReference>
<dbReference type="FunFam" id="1.20.1640.10:FF:000001">
    <property type="entry name" value="Efflux pump membrane transporter"/>
    <property type="match status" value="1"/>
</dbReference>
<feature type="transmembrane region" description="Helical" evidence="9">
    <location>
        <begin position="989"/>
        <end position="1009"/>
    </location>
</feature>
<accession>A0A6J4NI11</accession>
<evidence type="ECO:0000256" key="3">
    <source>
        <dbReference type="ARBA" id="ARBA00022448"/>
    </source>
</evidence>
<feature type="transmembrane region" description="Helical" evidence="9">
    <location>
        <begin position="887"/>
        <end position="905"/>
    </location>
</feature>
<dbReference type="InterPro" id="IPR027463">
    <property type="entry name" value="AcrB_DN_DC_subdom"/>
</dbReference>
<feature type="transmembrane region" description="Helical" evidence="9">
    <location>
        <begin position="341"/>
        <end position="360"/>
    </location>
</feature>
<evidence type="ECO:0000313" key="11">
    <source>
        <dbReference type="EMBL" id="CAA9388675.1"/>
    </source>
</evidence>
<dbReference type="NCBIfam" id="TIGR00915">
    <property type="entry name" value="2A0602"/>
    <property type="match status" value="1"/>
</dbReference>
<dbReference type="PRINTS" id="PR00702">
    <property type="entry name" value="ACRIFLAVINRP"/>
</dbReference>
<evidence type="ECO:0000259" key="10">
    <source>
        <dbReference type="PROSITE" id="PS50156"/>
    </source>
</evidence>
<evidence type="ECO:0000256" key="8">
    <source>
        <dbReference type="ARBA" id="ARBA00023136"/>
    </source>
</evidence>
<dbReference type="SUPFAM" id="SSF82693">
    <property type="entry name" value="Multidrug efflux transporter AcrB pore domain, PN1, PN2, PC1 and PC2 subdomains"/>
    <property type="match status" value="4"/>
</dbReference>
<feature type="transmembrane region" description="Helical" evidence="9">
    <location>
        <begin position="553"/>
        <end position="573"/>
    </location>
</feature>
<evidence type="ECO:0000256" key="7">
    <source>
        <dbReference type="ARBA" id="ARBA00022989"/>
    </source>
</evidence>
<reference evidence="11" key="1">
    <citation type="submission" date="2020-02" db="EMBL/GenBank/DDBJ databases">
        <authorList>
            <person name="Meier V. D."/>
        </authorList>
    </citation>
    <scope>NUCLEOTIDE SEQUENCE</scope>
    <source>
        <strain evidence="11">AVDCRST_MAG64</strain>
    </source>
</reference>
<dbReference type="InterPro" id="IPR000731">
    <property type="entry name" value="SSD"/>
</dbReference>
<evidence type="ECO:0000256" key="2">
    <source>
        <dbReference type="ARBA" id="ARBA00010942"/>
    </source>
</evidence>
<feature type="transmembrane region" description="Helical" evidence="9">
    <location>
        <begin position="435"/>
        <end position="459"/>
    </location>
</feature>
<feature type="domain" description="SSD" evidence="10">
    <location>
        <begin position="370"/>
        <end position="496"/>
    </location>
</feature>
<evidence type="ECO:0000256" key="4">
    <source>
        <dbReference type="ARBA" id="ARBA00022475"/>
    </source>
</evidence>
<comment type="similarity">
    <text evidence="2">Belongs to the resistance-nodulation-cell division (RND) (TC 2.A.6) family.</text>
</comment>
<dbReference type="Gene3D" id="3.30.70.1440">
    <property type="entry name" value="Multidrug efflux transporter AcrB pore domain"/>
    <property type="match status" value="1"/>
</dbReference>
<evidence type="ECO:0000256" key="1">
    <source>
        <dbReference type="ARBA" id="ARBA00004429"/>
    </source>
</evidence>
<keyword evidence="4" id="KW-1003">Cell membrane</keyword>
<dbReference type="GO" id="GO:0042910">
    <property type="term" value="F:xenobiotic transmembrane transporter activity"/>
    <property type="evidence" value="ECO:0007669"/>
    <property type="project" value="TreeGrafter"/>
</dbReference>
<dbReference type="EMBL" id="CADCUQ010000250">
    <property type="protein sequence ID" value="CAA9388675.1"/>
    <property type="molecule type" value="Genomic_DNA"/>
</dbReference>
<organism evidence="11">
    <name type="scientific">uncultured Phycisphaerae bacterium</name>
    <dbReference type="NCBI Taxonomy" id="904963"/>
    <lineage>
        <taxon>Bacteria</taxon>
        <taxon>Pseudomonadati</taxon>
        <taxon>Planctomycetota</taxon>
        <taxon>Phycisphaerae</taxon>
        <taxon>environmental samples</taxon>
    </lineage>
</organism>
<dbReference type="Gene3D" id="3.30.2090.10">
    <property type="entry name" value="Multidrug efflux transporter AcrB TolC docking domain, DN and DC subdomains"/>
    <property type="match status" value="2"/>
</dbReference>
<dbReference type="Gene3D" id="3.30.70.1320">
    <property type="entry name" value="Multidrug efflux transporter AcrB pore domain like"/>
    <property type="match status" value="1"/>
</dbReference>
<dbReference type="Pfam" id="PF00873">
    <property type="entry name" value="ACR_tran"/>
    <property type="match status" value="1"/>
</dbReference>
<evidence type="ECO:0000256" key="5">
    <source>
        <dbReference type="ARBA" id="ARBA00022519"/>
    </source>
</evidence>
<name>A0A6J4NI11_9BACT</name>
<dbReference type="GO" id="GO:0005886">
    <property type="term" value="C:plasma membrane"/>
    <property type="evidence" value="ECO:0007669"/>
    <property type="project" value="UniProtKB-SubCell"/>
</dbReference>
<comment type="subcellular location">
    <subcellularLocation>
        <location evidence="1">Cell inner membrane</location>
        <topology evidence="1">Multi-pass membrane protein</topology>
    </subcellularLocation>
</comment>
<dbReference type="PANTHER" id="PTHR32063:SF11">
    <property type="entry name" value="CATION OR DRUG EFFLUX SYSTEM PROTEIN"/>
    <property type="match status" value="1"/>
</dbReference>
<dbReference type="GO" id="GO:0009636">
    <property type="term" value="P:response to toxic substance"/>
    <property type="evidence" value="ECO:0007669"/>
    <property type="project" value="UniProtKB-ARBA"/>
</dbReference>
<dbReference type="GO" id="GO:0015562">
    <property type="term" value="F:efflux transmembrane transporter activity"/>
    <property type="evidence" value="ECO:0007669"/>
    <property type="project" value="InterPro"/>
</dbReference>
<dbReference type="NCBIfam" id="NF000282">
    <property type="entry name" value="RND_permease_1"/>
    <property type="match status" value="1"/>
</dbReference>
<feature type="transmembrane region" description="Helical" evidence="9">
    <location>
        <begin position="367"/>
        <end position="387"/>
    </location>
</feature>
<keyword evidence="3" id="KW-0813">Transport</keyword>
<dbReference type="SUPFAM" id="SSF82714">
    <property type="entry name" value="Multidrug efflux transporter AcrB TolC docking domain, DN and DC subdomains"/>
    <property type="match status" value="2"/>
</dbReference>
<feature type="non-terminal residue" evidence="11">
    <location>
        <position position="1056"/>
    </location>
</feature>
<dbReference type="Gene3D" id="3.30.70.1430">
    <property type="entry name" value="Multidrug efflux transporter AcrB pore domain"/>
    <property type="match status" value="2"/>
</dbReference>
<gene>
    <name evidence="11" type="ORF">AVDCRST_MAG64-1066</name>
</gene>
<dbReference type="PANTHER" id="PTHR32063">
    <property type="match status" value="1"/>
</dbReference>
<evidence type="ECO:0000256" key="9">
    <source>
        <dbReference type="SAM" id="Phobius"/>
    </source>
</evidence>
<feature type="transmembrane region" description="Helical" evidence="9">
    <location>
        <begin position="1021"/>
        <end position="1043"/>
    </location>
</feature>
<dbReference type="InterPro" id="IPR004764">
    <property type="entry name" value="MdtF-like"/>
</dbReference>
<feature type="transmembrane region" description="Helical" evidence="9">
    <location>
        <begin position="471"/>
        <end position="498"/>
    </location>
</feature>
<dbReference type="FunFam" id="3.30.70.1430:FF:000001">
    <property type="entry name" value="Efflux pump membrane transporter"/>
    <property type="match status" value="1"/>
</dbReference>
<keyword evidence="5" id="KW-0997">Cell inner membrane</keyword>
<protein>
    <submittedName>
        <fullName evidence="11">RND efflux system, inner membrane transporter</fullName>
    </submittedName>
</protein>
<dbReference type="SUPFAM" id="SSF82866">
    <property type="entry name" value="Multidrug efflux transporter AcrB transmembrane domain"/>
    <property type="match status" value="2"/>
</dbReference>
<proteinExistence type="inferred from homology"/>
<feature type="transmembrane region" description="Helical" evidence="9">
    <location>
        <begin position="940"/>
        <end position="961"/>
    </location>
</feature>
<feature type="transmembrane region" description="Helical" evidence="9">
    <location>
        <begin position="393"/>
        <end position="414"/>
    </location>
</feature>
<keyword evidence="8 9" id="KW-0472">Membrane</keyword>
<dbReference type="PROSITE" id="PS50156">
    <property type="entry name" value="SSD"/>
    <property type="match status" value="1"/>
</dbReference>
<sequence length="1056" mass="113016">MLSIFFIRRPVFACVISLLIVLLGAVSYFQLPVEQYPELAPPVVRVEALYPGASSKIIADTIASPLEQEINGVDRMIYMSSTSSDGRYQLEISFEPGTNVDMAAVLVQNRVNIAQARLPEEVRRQGVTTRKQSTALVGVIAVWSPDGTYDDLYLSNYLGIYVRDEVARIEGVGSVNILPAKDYGMRVWLDPGLLKGRNLTVAEVTAAIRAQNVAVAAGAIGREPAPAGTDVEFILDTRGRLDDAKDFAEIIVKTTPDGGIVRVKDVGRVELGTRDYTTLATFNGKSNAVMPIYQLPGANLSATAARVDAKLQEIKRDLPAGVQAKYFYDSSMFIRASLKEVTTTLVEAFVLVALVVLVFLQSWRSTLIPLITIPVALVGTFAVMNLMGFSINMLTMFGIVLAIGIVVDDAIVVVENVERNLAEGLLTPPEATAKSMGEITGAIVAITLVLMSVFLPAAALPGITGQMYRQFALTIAAATALSALNALTLSPALCALLLKNHGHAGGPHVATPHAAARPSGLRRVLTAPARGFNRAFDAMSNGYARLAGWTGRAAAVTMLAFVGVVGLTVWLAGRVPSGFVPNEDLGFVVVSVNLPDGATLQRTKGVVDRVSVLAREVDGVEDVVTLSGFSVLDGQGSSYGNAWIVLKQWDERAKNGRSVDVIMDELRGKVAQFQECQSLVFSLPAINGLGNTSGFDLRLLDRRPLGRDTQQAVAQELIDTATGQPQIMAAFTSFRAGVPQLYLDIDREKVMRYGVPLEQLFAALQTHLGSAYVNDFNLLNRTFQVNVQADAKHRLSAEDVLKLEVRNAAGNMVPLASLIRINPSFGPERITRYNLYPSATVNGIPSPGTSSGQAMATMESIAARTLPPGMDYAWSTMSFQERQVGNSAVYAFGLAVLLVYLILAAQYESWTLPLAVVLSVPLVATGAFVGLQMAGLDNNVFTQIGLVLLVGLGAKNAILIVEFARENRARGVPIVASAVEAARTRFRPILMTSFAFILGVLPLVIAQGAGAASRRSLGTAVFAGMIGATVLGLLFVPALYVAVQWASEKLRRPPVA</sequence>
<dbReference type="Gene3D" id="1.20.1640.10">
    <property type="entry name" value="Multidrug efflux transporter AcrB transmembrane domain"/>
    <property type="match status" value="2"/>
</dbReference>
<feature type="transmembrane region" description="Helical" evidence="9">
    <location>
        <begin position="912"/>
        <end position="934"/>
    </location>
</feature>
<keyword evidence="6 9" id="KW-0812">Transmembrane</keyword>